<evidence type="ECO:0000256" key="2">
    <source>
        <dbReference type="ARBA" id="ARBA00012039"/>
    </source>
</evidence>
<keyword evidence="8" id="KW-0647">Proteasome</keyword>
<dbReference type="SUPFAM" id="SSF56235">
    <property type="entry name" value="N-terminal nucleophile aminohydrolases (Ntn hydrolases)"/>
    <property type="match status" value="1"/>
</dbReference>
<dbReference type="PANTHER" id="PTHR32194:SF0">
    <property type="entry name" value="ATP-DEPENDENT PROTEASE SUBUNIT HSLV"/>
    <property type="match status" value="1"/>
</dbReference>
<keyword evidence="4" id="KW-0645">Protease</keyword>
<keyword evidence="9" id="KW-0865">Zymogen</keyword>
<sequence length="205" mass="22256">MSQQIMVPGAAGVAIKCKDGVVLGNDRRATLGYTVINKSTKKVFKITDHIGMVAYGLIGDFQIIIRILRAQANLYALDTGFRISTRSMGKLVSNYLYSRKMAPLYTNLAIAGMDGEDSSLYSLDALGSLMAEDFTAVGTGMLLSFGILEAEYKPDMNVVAGEKLVEKAIRNSITRDIMSGNGIDILTIRKDGAKEKYIAIKELGE</sequence>
<dbReference type="GO" id="GO:0004298">
    <property type="term" value="F:threonine-type endopeptidase activity"/>
    <property type="evidence" value="ECO:0007669"/>
    <property type="project" value="UniProtKB-KW"/>
</dbReference>
<dbReference type="Pfam" id="PF00227">
    <property type="entry name" value="Proteasome"/>
    <property type="match status" value="1"/>
</dbReference>
<keyword evidence="5" id="KW-0888">Threonine protease</keyword>
<dbReference type="PANTHER" id="PTHR32194">
    <property type="entry name" value="METALLOPROTEASE TLDD"/>
    <property type="match status" value="1"/>
</dbReference>
<dbReference type="InterPro" id="IPR023333">
    <property type="entry name" value="Proteasome_suB-type"/>
</dbReference>
<keyword evidence="7" id="KW-0068">Autocatalytic cleavage</keyword>
<evidence type="ECO:0000256" key="3">
    <source>
        <dbReference type="ARBA" id="ARBA00022490"/>
    </source>
</evidence>
<comment type="catalytic activity">
    <reaction evidence="1">
        <text>Cleavage of peptide bonds with very broad specificity.</text>
        <dbReference type="EC" id="3.4.25.1"/>
    </reaction>
</comment>
<organism evidence="10">
    <name type="scientific">marine sediment metagenome</name>
    <dbReference type="NCBI Taxonomy" id="412755"/>
    <lineage>
        <taxon>unclassified sequences</taxon>
        <taxon>metagenomes</taxon>
        <taxon>ecological metagenomes</taxon>
    </lineage>
</organism>
<dbReference type="EC" id="3.4.25.1" evidence="2"/>
<evidence type="ECO:0000256" key="9">
    <source>
        <dbReference type="ARBA" id="ARBA00023145"/>
    </source>
</evidence>
<evidence type="ECO:0000313" key="10">
    <source>
        <dbReference type="EMBL" id="KKN46833.1"/>
    </source>
</evidence>
<dbReference type="GO" id="GO:0005737">
    <property type="term" value="C:cytoplasm"/>
    <property type="evidence" value="ECO:0007669"/>
    <property type="project" value="TreeGrafter"/>
</dbReference>
<dbReference type="GO" id="GO:0019774">
    <property type="term" value="C:proteasome core complex, beta-subunit complex"/>
    <property type="evidence" value="ECO:0007669"/>
    <property type="project" value="UniProtKB-ARBA"/>
</dbReference>
<accession>A0A0F9TZP2</accession>
<evidence type="ECO:0000256" key="5">
    <source>
        <dbReference type="ARBA" id="ARBA00022698"/>
    </source>
</evidence>
<dbReference type="InterPro" id="IPR019983">
    <property type="entry name" value="Pept_T1A_Psome_bsu_arc"/>
</dbReference>
<dbReference type="PROSITE" id="PS51476">
    <property type="entry name" value="PROTEASOME_BETA_2"/>
    <property type="match status" value="1"/>
</dbReference>
<dbReference type="Gene3D" id="3.60.20.10">
    <property type="entry name" value="Glutamine Phosphoribosylpyrophosphate, subunit 1, domain 1"/>
    <property type="match status" value="1"/>
</dbReference>
<evidence type="ECO:0000256" key="4">
    <source>
        <dbReference type="ARBA" id="ARBA00022670"/>
    </source>
</evidence>
<name>A0A0F9TZP2_9ZZZZ</name>
<evidence type="ECO:0000256" key="7">
    <source>
        <dbReference type="ARBA" id="ARBA00022813"/>
    </source>
</evidence>
<evidence type="ECO:0000256" key="1">
    <source>
        <dbReference type="ARBA" id="ARBA00001198"/>
    </source>
</evidence>
<dbReference type="InterPro" id="IPR001353">
    <property type="entry name" value="Proteasome_sua/b"/>
</dbReference>
<dbReference type="HAMAP" id="MF_02113_A">
    <property type="entry name" value="Proteasome_B_A"/>
    <property type="match status" value="1"/>
</dbReference>
<keyword evidence="3" id="KW-0963">Cytoplasm</keyword>
<dbReference type="InterPro" id="IPR029055">
    <property type="entry name" value="Ntn_hydrolases_N"/>
</dbReference>
<gene>
    <name evidence="10" type="ORF">LCGC14_0668840</name>
</gene>
<evidence type="ECO:0000256" key="6">
    <source>
        <dbReference type="ARBA" id="ARBA00022801"/>
    </source>
</evidence>
<dbReference type="InterPro" id="IPR000243">
    <property type="entry name" value="Pept_T1A_subB"/>
</dbReference>
<dbReference type="AlphaFoldDB" id="A0A0F9TZP2"/>
<dbReference type="GO" id="GO:0051603">
    <property type="term" value="P:proteolysis involved in protein catabolic process"/>
    <property type="evidence" value="ECO:0007669"/>
    <property type="project" value="InterPro"/>
</dbReference>
<dbReference type="EMBL" id="LAZR01001309">
    <property type="protein sequence ID" value="KKN46833.1"/>
    <property type="molecule type" value="Genomic_DNA"/>
</dbReference>
<dbReference type="PRINTS" id="PR00141">
    <property type="entry name" value="PROTEASOME"/>
</dbReference>
<keyword evidence="6" id="KW-0378">Hydrolase</keyword>
<reference evidence="10" key="1">
    <citation type="journal article" date="2015" name="Nature">
        <title>Complex archaea that bridge the gap between prokaryotes and eukaryotes.</title>
        <authorList>
            <person name="Spang A."/>
            <person name="Saw J.H."/>
            <person name="Jorgensen S.L."/>
            <person name="Zaremba-Niedzwiedzka K."/>
            <person name="Martijn J."/>
            <person name="Lind A.E."/>
            <person name="van Eijk R."/>
            <person name="Schleper C."/>
            <person name="Guy L."/>
            <person name="Ettema T.J."/>
        </authorList>
    </citation>
    <scope>NUCLEOTIDE SEQUENCE</scope>
</reference>
<comment type="caution">
    <text evidence="10">The sequence shown here is derived from an EMBL/GenBank/DDBJ whole genome shotgun (WGS) entry which is preliminary data.</text>
</comment>
<evidence type="ECO:0000256" key="8">
    <source>
        <dbReference type="ARBA" id="ARBA00022942"/>
    </source>
</evidence>
<protein>
    <recommendedName>
        <fullName evidence="2">proteasome endopeptidase complex</fullName>
        <ecNumber evidence="2">3.4.25.1</ecNumber>
    </recommendedName>
</protein>
<proteinExistence type="inferred from homology"/>